<evidence type="ECO:0000259" key="12">
    <source>
        <dbReference type="Pfam" id="PF11412"/>
    </source>
</evidence>
<feature type="transmembrane region" description="Helical" evidence="8">
    <location>
        <begin position="503"/>
        <end position="520"/>
    </location>
</feature>
<dbReference type="EMBL" id="AOMT01000026">
    <property type="protein sequence ID" value="KDN24760.1"/>
    <property type="molecule type" value="Genomic_DNA"/>
</dbReference>
<evidence type="ECO:0000256" key="9">
    <source>
        <dbReference type="SAM" id="SignalP"/>
    </source>
</evidence>
<feature type="transmembrane region" description="Helical" evidence="8">
    <location>
        <begin position="461"/>
        <end position="482"/>
    </location>
</feature>
<dbReference type="GO" id="GO:0005886">
    <property type="term" value="C:plasma membrane"/>
    <property type="evidence" value="ECO:0007669"/>
    <property type="project" value="UniProtKB-SubCell"/>
</dbReference>
<dbReference type="PANTHER" id="PTHR32234">
    <property type="entry name" value="THIOL:DISULFIDE INTERCHANGE PROTEIN DSBD"/>
    <property type="match status" value="1"/>
</dbReference>
<comment type="caution">
    <text evidence="13">The sequence shown here is derived from an EMBL/GenBank/DDBJ whole genome shotgun (WGS) entry which is preliminary data.</text>
</comment>
<reference evidence="13 14" key="1">
    <citation type="journal article" date="2014" name="Genome Announc.">
        <title>Draft Genome Sequence of Moraxella bovoculi Strain 237T (ATCC BAA-1259T) Isolated from a Calf with Infectious Bovine Keratoconjunctivitis.</title>
        <authorList>
            <person name="Calcutt M.J."/>
            <person name="Foecking M.F."/>
            <person name="Martin N.T."/>
            <person name="Mhlanga-Mutangadura T."/>
            <person name="Reilly T.J."/>
        </authorList>
    </citation>
    <scope>NUCLEOTIDE SEQUENCE [LARGE SCALE GENOMIC DNA]</scope>
    <source>
        <strain evidence="13 14">237</strain>
    </source>
</reference>
<evidence type="ECO:0000256" key="6">
    <source>
        <dbReference type="ARBA" id="ARBA00023136"/>
    </source>
</evidence>
<evidence type="ECO:0000256" key="3">
    <source>
        <dbReference type="ARBA" id="ARBA00022692"/>
    </source>
</evidence>
<feature type="domain" description="Thioredoxin" evidence="10">
    <location>
        <begin position="596"/>
        <end position="692"/>
    </location>
</feature>
<keyword evidence="2" id="KW-1003">Cell membrane</keyword>
<evidence type="ECO:0000259" key="11">
    <source>
        <dbReference type="Pfam" id="PF02683"/>
    </source>
</evidence>
<dbReference type="Proteomes" id="UP000035860">
    <property type="component" value="Unassembled WGS sequence"/>
</dbReference>
<sequence>MRFFAVFHFFMRPFNLKNSLIIATLAVLPLTVSAPSTAQDGGIAALFGQKAQKFLPVHEAFKVAVRMEGDEVVATFKVTPKHYVYRDKISVRAPDGISVGKWQFDKTATMIDDPTFGNVAVFEEDVTARAKLSSTKDVSESLALRWQGCAKAGLCYPPEIVRFQADIKGSSAKDNIPNSKTDEAAADTKPKVQPEQKAVLNIAAPITSNQPEDAKSSEDVADNNAKESQDQQYEAINADKQNEAAADEAIASDANVQNDVIDESSTPANDVVQTMPQDGQYELNHTLTLSDPFGIHKNPVLALGLLFLAGLLLAFTPCVYPMIPIVANIVARQKTIDSKKAFALSAAYGVGVATAYGLLGALIAWLGRTVNILGYLQNPVVLIAFALLFALLALYMFDMLKISLPSAIRDKLQAKSQAADDKLGSIGGSFLAGGLSALVVSPCVSAPMAGALAAVSVSGSVLFGFFALFMLGIGLSLPLMLMGTAQGKWMPKAGAWMARVKEFCGLLLLAVSLLLIERVFVSPVVLLLWAVWFIIVSLWLWRLARMPARVLAVSGFIWAACLMAGASMGAKDAWRPLSVMKASTVSHTDKHITTIDELDAILASHDKVLIDLTADWCVECRIMERELFTDRPETLNDVQVVKFDITEVTDDGRALLDRYQLMGPPALIFYQKGNLHNIMLGQTKRAEFETALANF</sequence>
<accession>A0A066UCF2</accession>
<evidence type="ECO:0000256" key="5">
    <source>
        <dbReference type="ARBA" id="ARBA00022989"/>
    </source>
</evidence>
<dbReference type="SUPFAM" id="SSF74863">
    <property type="entry name" value="Thiol:disulfide interchange protein DsbD, N-terminal domain (DsbD-alpha)"/>
    <property type="match status" value="1"/>
</dbReference>
<dbReference type="AlphaFoldDB" id="A0A066UCF2"/>
<evidence type="ECO:0000259" key="10">
    <source>
        <dbReference type="Pfam" id="PF00085"/>
    </source>
</evidence>
<dbReference type="InterPro" id="IPR036929">
    <property type="entry name" value="DsbDN_sf"/>
</dbReference>
<organism evidence="13 14">
    <name type="scientific">Moraxella bovoculi 237</name>
    <dbReference type="NCBI Taxonomy" id="743974"/>
    <lineage>
        <taxon>Bacteria</taxon>
        <taxon>Pseudomonadati</taxon>
        <taxon>Pseudomonadota</taxon>
        <taxon>Gammaproteobacteria</taxon>
        <taxon>Moraxellales</taxon>
        <taxon>Moraxellaceae</taxon>
        <taxon>Moraxella</taxon>
    </lineage>
</organism>
<dbReference type="InterPro" id="IPR013766">
    <property type="entry name" value="Thioredoxin_domain"/>
</dbReference>
<evidence type="ECO:0000256" key="4">
    <source>
        <dbReference type="ARBA" id="ARBA00022748"/>
    </source>
</evidence>
<dbReference type="Gene3D" id="2.60.40.1250">
    <property type="entry name" value="Thiol:disulfide interchange protein DsbD, N-terminal domain"/>
    <property type="match status" value="1"/>
</dbReference>
<keyword evidence="6 8" id="KW-0472">Membrane</keyword>
<name>A0A066UCF2_9GAMM</name>
<evidence type="ECO:0000256" key="8">
    <source>
        <dbReference type="SAM" id="Phobius"/>
    </source>
</evidence>
<evidence type="ECO:0000256" key="7">
    <source>
        <dbReference type="SAM" id="MobiDB-lite"/>
    </source>
</evidence>
<dbReference type="InterPro" id="IPR003834">
    <property type="entry name" value="Cyt_c_assmbl_TM_dom"/>
</dbReference>
<evidence type="ECO:0000313" key="13">
    <source>
        <dbReference type="EMBL" id="KDN24760.1"/>
    </source>
</evidence>
<evidence type="ECO:0000313" key="14">
    <source>
        <dbReference type="Proteomes" id="UP000035860"/>
    </source>
</evidence>
<feature type="domain" description="Cytochrome C biogenesis protein transmembrane" evidence="11">
    <location>
        <begin position="301"/>
        <end position="519"/>
    </location>
</feature>
<evidence type="ECO:0000256" key="2">
    <source>
        <dbReference type="ARBA" id="ARBA00022475"/>
    </source>
</evidence>
<feature type="transmembrane region" description="Helical" evidence="8">
    <location>
        <begin position="550"/>
        <end position="570"/>
    </location>
</feature>
<dbReference type="GO" id="GO:0045454">
    <property type="term" value="P:cell redox homeostasis"/>
    <property type="evidence" value="ECO:0007669"/>
    <property type="project" value="TreeGrafter"/>
</dbReference>
<feature type="transmembrane region" description="Helical" evidence="8">
    <location>
        <begin position="526"/>
        <end position="543"/>
    </location>
</feature>
<gene>
    <name evidence="13" type="ORF">MBO_07333</name>
</gene>
<feature type="compositionally biased region" description="Basic and acidic residues" evidence="7">
    <location>
        <begin position="212"/>
        <end position="229"/>
    </location>
</feature>
<protein>
    <submittedName>
        <fullName evidence="13">Thioredoxin family protein</fullName>
    </submittedName>
</protein>
<feature type="compositionally biased region" description="Basic and acidic residues" evidence="7">
    <location>
        <begin position="180"/>
        <end position="194"/>
    </location>
</feature>
<dbReference type="SUPFAM" id="SSF52833">
    <property type="entry name" value="Thioredoxin-like"/>
    <property type="match status" value="1"/>
</dbReference>
<feature type="chain" id="PRO_5001627087" evidence="9">
    <location>
        <begin position="39"/>
        <end position="695"/>
    </location>
</feature>
<dbReference type="PANTHER" id="PTHR32234:SF0">
    <property type="entry name" value="THIOL:DISULFIDE INTERCHANGE PROTEIN DSBD"/>
    <property type="match status" value="1"/>
</dbReference>
<feature type="transmembrane region" description="Helical" evidence="8">
    <location>
        <begin position="430"/>
        <end position="455"/>
    </location>
</feature>
<dbReference type="NCBIfam" id="NF001419">
    <property type="entry name" value="PRK00293.1"/>
    <property type="match status" value="1"/>
</dbReference>
<dbReference type="InterPro" id="IPR028250">
    <property type="entry name" value="DsbDN"/>
</dbReference>
<dbReference type="Pfam" id="PF00085">
    <property type="entry name" value="Thioredoxin"/>
    <property type="match status" value="1"/>
</dbReference>
<feature type="transmembrane region" description="Helical" evidence="8">
    <location>
        <begin position="300"/>
        <end position="320"/>
    </location>
</feature>
<comment type="subcellular location">
    <subcellularLocation>
        <location evidence="1">Cell membrane</location>
        <topology evidence="1">Multi-pass membrane protein</topology>
    </subcellularLocation>
</comment>
<dbReference type="eggNOG" id="COG4232">
    <property type="taxonomic scope" value="Bacteria"/>
</dbReference>
<dbReference type="Pfam" id="PF11412">
    <property type="entry name" value="DsbD_N"/>
    <property type="match status" value="1"/>
</dbReference>
<dbReference type="Pfam" id="PF02683">
    <property type="entry name" value="DsbD_TM"/>
    <property type="match status" value="1"/>
</dbReference>
<evidence type="ECO:0000256" key="1">
    <source>
        <dbReference type="ARBA" id="ARBA00004651"/>
    </source>
</evidence>
<dbReference type="GO" id="GO:0015035">
    <property type="term" value="F:protein-disulfide reductase activity"/>
    <property type="evidence" value="ECO:0007669"/>
    <property type="project" value="TreeGrafter"/>
</dbReference>
<feature type="region of interest" description="Disordered" evidence="7">
    <location>
        <begin position="171"/>
        <end position="231"/>
    </location>
</feature>
<keyword evidence="9" id="KW-0732">Signal</keyword>
<dbReference type="GO" id="GO:0017004">
    <property type="term" value="P:cytochrome complex assembly"/>
    <property type="evidence" value="ECO:0007669"/>
    <property type="project" value="UniProtKB-KW"/>
</dbReference>
<keyword evidence="14" id="KW-1185">Reference proteome</keyword>
<feature type="signal peptide" evidence="9">
    <location>
        <begin position="1"/>
        <end position="38"/>
    </location>
</feature>
<dbReference type="RefSeq" id="WP_227712698.1">
    <property type="nucleotide sequence ID" value="NZ_AOMT01000026.1"/>
</dbReference>
<feature type="transmembrane region" description="Helical" evidence="8">
    <location>
        <begin position="341"/>
        <end position="367"/>
    </location>
</feature>
<keyword evidence="4" id="KW-0201">Cytochrome c-type biogenesis</keyword>
<dbReference type="InterPro" id="IPR036249">
    <property type="entry name" value="Thioredoxin-like_sf"/>
</dbReference>
<keyword evidence="5 8" id="KW-1133">Transmembrane helix</keyword>
<keyword evidence="3 8" id="KW-0812">Transmembrane</keyword>
<proteinExistence type="predicted"/>
<feature type="domain" description="Thiol:disulfide interchange protein DsbD N-terminal" evidence="12">
    <location>
        <begin position="52"/>
        <end position="159"/>
    </location>
</feature>
<feature type="transmembrane region" description="Helical" evidence="8">
    <location>
        <begin position="379"/>
        <end position="397"/>
    </location>
</feature>
<dbReference type="Gene3D" id="3.40.30.10">
    <property type="entry name" value="Glutaredoxin"/>
    <property type="match status" value="1"/>
</dbReference>